<dbReference type="RefSeq" id="WP_184076241.1">
    <property type="nucleotide sequence ID" value="NZ_JACHDS010000001.1"/>
</dbReference>
<keyword evidence="3" id="KW-1185">Reference proteome</keyword>
<dbReference type="EMBL" id="JACHDS010000001">
    <property type="protein sequence ID" value="MBB6173025.1"/>
    <property type="molecule type" value="Genomic_DNA"/>
</dbReference>
<gene>
    <name evidence="2" type="ORF">HNR23_003085</name>
</gene>
<feature type="region of interest" description="Disordered" evidence="1">
    <location>
        <begin position="99"/>
        <end position="142"/>
    </location>
</feature>
<comment type="caution">
    <text evidence="2">The sequence shown here is derived from an EMBL/GenBank/DDBJ whole genome shotgun (WGS) entry which is preliminary data.</text>
</comment>
<accession>A0A7W9YJB5</accession>
<feature type="compositionally biased region" description="Pro residues" evidence="1">
    <location>
        <begin position="108"/>
        <end position="125"/>
    </location>
</feature>
<proteinExistence type="predicted"/>
<name>A0A7W9YJB5_9ACTN</name>
<sequence>MDYRSGHVLAALGPDPVAEREQARRSARSIGRVVGERLFRAPCGSGRGVPEDLLVTRSDTHLLVAAVRAGPGTRLGVQIRMGRNDGALAVVRRRVRGVLRGSRRGRPAPVPEQAPRPLPPRPRPAPCSTAPADRGGTLLADRPDTATLHRVLAALKAL</sequence>
<protein>
    <submittedName>
        <fullName evidence="2">Uncharacterized protein</fullName>
    </submittedName>
</protein>
<dbReference type="Proteomes" id="UP000546642">
    <property type="component" value="Unassembled WGS sequence"/>
</dbReference>
<organism evidence="2 3">
    <name type="scientific">Nocardiopsis mwathae</name>
    <dbReference type="NCBI Taxonomy" id="1472723"/>
    <lineage>
        <taxon>Bacteria</taxon>
        <taxon>Bacillati</taxon>
        <taxon>Actinomycetota</taxon>
        <taxon>Actinomycetes</taxon>
        <taxon>Streptosporangiales</taxon>
        <taxon>Nocardiopsidaceae</taxon>
        <taxon>Nocardiopsis</taxon>
    </lineage>
</organism>
<evidence type="ECO:0000313" key="2">
    <source>
        <dbReference type="EMBL" id="MBB6173025.1"/>
    </source>
</evidence>
<reference evidence="2 3" key="1">
    <citation type="submission" date="2020-08" db="EMBL/GenBank/DDBJ databases">
        <title>Sequencing the genomes of 1000 actinobacteria strains.</title>
        <authorList>
            <person name="Klenk H.-P."/>
        </authorList>
    </citation>
    <scope>NUCLEOTIDE SEQUENCE [LARGE SCALE GENOMIC DNA]</scope>
    <source>
        <strain evidence="2 3">DSM 46659</strain>
    </source>
</reference>
<evidence type="ECO:0000313" key="3">
    <source>
        <dbReference type="Proteomes" id="UP000546642"/>
    </source>
</evidence>
<evidence type="ECO:0000256" key="1">
    <source>
        <dbReference type="SAM" id="MobiDB-lite"/>
    </source>
</evidence>
<dbReference type="AlphaFoldDB" id="A0A7W9YJB5"/>